<name>A0A8B2NPX3_9HYPH</name>
<evidence type="ECO:0000256" key="5">
    <source>
        <dbReference type="ARBA" id="ARBA00022833"/>
    </source>
</evidence>
<dbReference type="Gene3D" id="3.10.450.350">
    <property type="match status" value="1"/>
</dbReference>
<keyword evidence="4" id="KW-0378">Hydrolase</keyword>
<comment type="cofactor">
    <cofactor evidence="1">
        <name>Zn(2+)</name>
        <dbReference type="ChEBI" id="CHEBI:29105"/>
    </cofactor>
</comment>
<dbReference type="EMBL" id="QHHQ01000002">
    <property type="protein sequence ID" value="RAI01935.1"/>
    <property type="molecule type" value="Genomic_DNA"/>
</dbReference>
<reference evidence="9 10" key="1">
    <citation type="submission" date="2018-05" db="EMBL/GenBank/DDBJ databases">
        <title>Acuticoccus sediminis sp. nov., isolated from deep-sea sediment of Indian Ocean.</title>
        <authorList>
            <person name="Liu X."/>
            <person name="Lai Q."/>
            <person name="Du Y."/>
            <person name="Sun F."/>
            <person name="Zhang X."/>
            <person name="Wang S."/>
            <person name="Shao Z."/>
        </authorList>
    </citation>
    <scope>NUCLEOTIDE SEQUENCE [LARGE SCALE GENOMIC DNA]</scope>
    <source>
        <strain evidence="9 10">PTG4-2</strain>
    </source>
</reference>
<evidence type="ECO:0000256" key="3">
    <source>
        <dbReference type="ARBA" id="ARBA00022723"/>
    </source>
</evidence>
<dbReference type="Pfam" id="PF01551">
    <property type="entry name" value="Peptidase_M23"/>
    <property type="match status" value="1"/>
</dbReference>
<proteinExistence type="predicted"/>
<keyword evidence="2" id="KW-0645">Protease</keyword>
<sequence>MPKDHRSLKSFELGDEPPLVLGDDDPSRYSRRGISLRWLFGAVVTAVTSTALMGGALFAALDGRYVISAAAAPLVSPADVEPRVLARKGDRIRPTDEPVSSRRVIDVSTVVRQGDERIIAKKPYVLVNASLVLDRKEIGEVPKFNLKDLIETETKASDDAPDAITNQQVDGEIKVSVTDFPLESGVAFENDLDLDDADVTRQVQDEVSDELPDEYAEVASAPEADTPYAVDGDDFFVPRSIPSAPNIVLIPENVSALAKSSAEEGDDEDGNDLLELVQPGDTLSKILIGSGVSSSDVEAIDKVLSDAGVGTLTTGQTLHVIFEIVDDDHRRPMRLSIYSGETHVATVATTDSGTFVLGEAPSGPAPNVADLQVAAPKDRTPTLYESLYQTAVNQNLPDRVRDILVATFANEVDFNAPVRPGEKLTVMHSEVASEADGPAELLFAALTVSGTEQRFYRFKSDDGTVDYYDPDGRTGDRFLLRKPVARGVLTSTFGPRRHPIYHRVRMHNGVDYGAPRGTQIYAAADGVVSQAGWTSGGYGRHVTVDHRYGYQTVYGHQSRIADGIKPGVTVKQGQVIGYVGSTGYSTGPHLHYEIRINGRAVNPLKIRLRRGKELSGEQLVAFGAERDRIDDLLSDQHVAIARR</sequence>
<dbReference type="OrthoDB" id="9805070at2"/>
<evidence type="ECO:0000313" key="10">
    <source>
        <dbReference type="Proteomes" id="UP000249590"/>
    </source>
</evidence>
<dbReference type="RefSeq" id="WP_111345168.1">
    <property type="nucleotide sequence ID" value="NZ_QHHQ01000002.1"/>
</dbReference>
<evidence type="ECO:0000256" key="1">
    <source>
        <dbReference type="ARBA" id="ARBA00001947"/>
    </source>
</evidence>
<keyword evidence="7" id="KW-0472">Membrane</keyword>
<keyword evidence="6" id="KW-0482">Metalloprotease</keyword>
<evidence type="ECO:0000256" key="6">
    <source>
        <dbReference type="ARBA" id="ARBA00023049"/>
    </source>
</evidence>
<dbReference type="GO" id="GO:0006508">
    <property type="term" value="P:proteolysis"/>
    <property type="evidence" value="ECO:0007669"/>
    <property type="project" value="UniProtKB-KW"/>
</dbReference>
<keyword evidence="7" id="KW-1133">Transmembrane helix</keyword>
<keyword evidence="7" id="KW-0812">Transmembrane</keyword>
<dbReference type="GO" id="GO:0004222">
    <property type="term" value="F:metalloendopeptidase activity"/>
    <property type="evidence" value="ECO:0007669"/>
    <property type="project" value="TreeGrafter"/>
</dbReference>
<dbReference type="PANTHER" id="PTHR21666">
    <property type="entry name" value="PEPTIDASE-RELATED"/>
    <property type="match status" value="1"/>
</dbReference>
<dbReference type="GO" id="GO:0046872">
    <property type="term" value="F:metal ion binding"/>
    <property type="evidence" value="ECO:0007669"/>
    <property type="project" value="UniProtKB-KW"/>
</dbReference>
<evidence type="ECO:0000256" key="7">
    <source>
        <dbReference type="SAM" id="Phobius"/>
    </source>
</evidence>
<accession>A0A8B2NPX3</accession>
<dbReference type="AlphaFoldDB" id="A0A8B2NPX3"/>
<feature type="transmembrane region" description="Helical" evidence="7">
    <location>
        <begin position="38"/>
        <end position="61"/>
    </location>
</feature>
<evidence type="ECO:0000256" key="4">
    <source>
        <dbReference type="ARBA" id="ARBA00022801"/>
    </source>
</evidence>
<dbReference type="InterPro" id="IPR050570">
    <property type="entry name" value="Cell_wall_metabolism_enzyme"/>
</dbReference>
<keyword evidence="10" id="KW-1185">Reference proteome</keyword>
<organism evidence="9 10">
    <name type="scientific">Acuticoccus sediminis</name>
    <dbReference type="NCBI Taxonomy" id="2184697"/>
    <lineage>
        <taxon>Bacteria</taxon>
        <taxon>Pseudomonadati</taxon>
        <taxon>Pseudomonadota</taxon>
        <taxon>Alphaproteobacteria</taxon>
        <taxon>Hyphomicrobiales</taxon>
        <taxon>Amorphaceae</taxon>
        <taxon>Acuticoccus</taxon>
    </lineage>
</organism>
<evidence type="ECO:0000256" key="2">
    <source>
        <dbReference type="ARBA" id="ARBA00022670"/>
    </source>
</evidence>
<dbReference type="Gene3D" id="2.70.70.10">
    <property type="entry name" value="Glucose Permease (Domain IIA)"/>
    <property type="match status" value="1"/>
</dbReference>
<gene>
    <name evidence="9" type="ORF">DLJ53_11125</name>
</gene>
<protein>
    <submittedName>
        <fullName evidence="9">M23 family peptidase</fullName>
    </submittedName>
</protein>
<keyword evidence="3" id="KW-0479">Metal-binding</keyword>
<comment type="caution">
    <text evidence="9">The sequence shown here is derived from an EMBL/GenBank/DDBJ whole genome shotgun (WGS) entry which is preliminary data.</text>
</comment>
<dbReference type="PANTHER" id="PTHR21666:SF288">
    <property type="entry name" value="CELL DIVISION PROTEIN YTFB"/>
    <property type="match status" value="1"/>
</dbReference>
<dbReference type="InterPro" id="IPR016047">
    <property type="entry name" value="M23ase_b-sheet_dom"/>
</dbReference>
<keyword evidence="5" id="KW-0862">Zinc</keyword>
<dbReference type="Proteomes" id="UP000249590">
    <property type="component" value="Unassembled WGS sequence"/>
</dbReference>
<evidence type="ECO:0000313" key="9">
    <source>
        <dbReference type="EMBL" id="RAI01935.1"/>
    </source>
</evidence>
<dbReference type="InterPro" id="IPR011055">
    <property type="entry name" value="Dup_hybrid_motif"/>
</dbReference>
<evidence type="ECO:0000259" key="8">
    <source>
        <dbReference type="Pfam" id="PF01551"/>
    </source>
</evidence>
<dbReference type="CDD" id="cd12797">
    <property type="entry name" value="M23_peptidase"/>
    <property type="match status" value="1"/>
</dbReference>
<feature type="domain" description="M23ase beta-sheet core" evidence="8">
    <location>
        <begin position="505"/>
        <end position="603"/>
    </location>
</feature>
<dbReference type="SUPFAM" id="SSF51261">
    <property type="entry name" value="Duplicated hybrid motif"/>
    <property type="match status" value="1"/>
</dbReference>